<keyword evidence="1" id="KW-0175">Coiled coil</keyword>
<dbReference type="Proteomes" id="UP000000863">
    <property type="component" value="Segment"/>
</dbReference>
<sequence>MACLAEKSIIKSKEAIKYARSLELDSLQTQIIRLEGELTRKKEEWQSLENQIDTLTIQLGKTRDDIKKTRKSLSGVIGGFGGMVGLILVVIGVIWYIKRRKSSPTEKPVDTWTMPVFTPSNDEPNVEPNTETKSTAISIPKLNLSNIGGTMENTGNIGRDIKRRIAQYELNRFG</sequence>
<evidence type="ECO:0000313" key="5">
    <source>
        <dbReference type="Proteomes" id="UP000000863"/>
    </source>
</evidence>
<organism evidence="4 5">
    <name type="scientific">Emiliania huxleyi virus 86 (isolate United Kingdom/English Channel/1999)</name>
    <name type="common">EhV-86</name>
    <dbReference type="NCBI Taxonomy" id="654925"/>
    <lineage>
        <taxon>Viruses</taxon>
        <taxon>Varidnaviria</taxon>
        <taxon>Bamfordvirae</taxon>
        <taxon>Nucleocytoviricota</taxon>
        <taxon>Megaviricetes</taxon>
        <taxon>Algavirales</taxon>
        <taxon>Phycodnaviridae</taxon>
        <taxon>Coccolithovirus</taxon>
        <taxon>Coccolithovirus huxleyi</taxon>
        <taxon>Emiliania huxleyi virus 86</taxon>
    </lineage>
</organism>
<keyword evidence="3" id="KW-0472">Membrane</keyword>
<gene>
    <name evidence="4" type="ORF">EhV037</name>
</gene>
<dbReference type="KEGG" id="vg:3655074"/>
<keyword evidence="3" id="KW-0812">Transmembrane</keyword>
<organismHost>
    <name type="scientific">Emiliania huxleyi</name>
    <name type="common">Coccolithophore</name>
    <name type="synonym">Pontosphaera huxleyi</name>
    <dbReference type="NCBI Taxonomy" id="2903"/>
</organismHost>
<evidence type="ECO:0000256" key="1">
    <source>
        <dbReference type="SAM" id="Coils"/>
    </source>
</evidence>
<accession>Q4A396</accession>
<feature type="compositionally biased region" description="Polar residues" evidence="2">
    <location>
        <begin position="118"/>
        <end position="133"/>
    </location>
</feature>
<evidence type="ECO:0000256" key="3">
    <source>
        <dbReference type="SAM" id="Phobius"/>
    </source>
</evidence>
<evidence type="ECO:0000256" key="2">
    <source>
        <dbReference type="SAM" id="MobiDB-lite"/>
    </source>
</evidence>
<dbReference type="RefSeq" id="YP_293791.1">
    <property type="nucleotide sequence ID" value="NC_007346.1"/>
</dbReference>
<feature type="coiled-coil region" evidence="1">
    <location>
        <begin position="24"/>
        <end position="58"/>
    </location>
</feature>
<protein>
    <submittedName>
        <fullName evidence="4">Putative membrane protein</fullName>
    </submittedName>
</protein>
<dbReference type="EMBL" id="AJ890364">
    <property type="protein sequence ID" value="CAI65460.1"/>
    <property type="molecule type" value="Genomic_DNA"/>
</dbReference>
<keyword evidence="3" id="KW-1133">Transmembrane helix</keyword>
<feature type="region of interest" description="Disordered" evidence="2">
    <location>
        <begin position="110"/>
        <end position="133"/>
    </location>
</feature>
<proteinExistence type="predicted"/>
<reference evidence="4 5" key="1">
    <citation type="journal article" date="2005" name="Science">
        <title>Complete genome sequence and lytic phase transcription profile of a Coccolithovirus.</title>
        <authorList>
            <person name="Wilson W.H."/>
            <person name="Schroeder D.C."/>
            <person name="Allen M.J."/>
            <person name="Holden M.T.G."/>
            <person name="Parkhill J."/>
            <person name="Barrell B.G."/>
            <person name="Churcher C."/>
            <person name="Hamlin N."/>
            <person name="Mungall K."/>
            <person name="Norbertczak H."/>
            <person name="Quail M.A."/>
            <person name="Price C."/>
            <person name="Rabbinowitsch E."/>
            <person name="Walker D."/>
            <person name="Craigon M."/>
            <person name="Roy D."/>
            <person name="Ghazal P."/>
        </authorList>
    </citation>
    <scope>NUCLEOTIDE SEQUENCE [LARGE SCALE GENOMIC DNA]</scope>
    <source>
        <strain evidence="5">Isolate United Kingdom/English Channel/1999</strain>
    </source>
</reference>
<evidence type="ECO:0000313" key="4">
    <source>
        <dbReference type="EMBL" id="CAI65460.1"/>
    </source>
</evidence>
<feature type="transmembrane region" description="Helical" evidence="3">
    <location>
        <begin position="73"/>
        <end position="97"/>
    </location>
</feature>
<keyword evidence="5" id="KW-1185">Reference proteome</keyword>
<dbReference type="GeneID" id="3655074"/>
<name>Q4A396_EHV8U</name>